<organism evidence="1 2">
    <name type="scientific">Armillaria ostoyae</name>
    <name type="common">Armillaria root rot fungus</name>
    <dbReference type="NCBI Taxonomy" id="47428"/>
    <lineage>
        <taxon>Eukaryota</taxon>
        <taxon>Fungi</taxon>
        <taxon>Dikarya</taxon>
        <taxon>Basidiomycota</taxon>
        <taxon>Agaricomycotina</taxon>
        <taxon>Agaricomycetes</taxon>
        <taxon>Agaricomycetidae</taxon>
        <taxon>Agaricales</taxon>
        <taxon>Marasmiineae</taxon>
        <taxon>Physalacriaceae</taxon>
        <taxon>Armillaria</taxon>
    </lineage>
</organism>
<dbReference type="EMBL" id="FUEG01000023">
    <property type="protein sequence ID" value="SJL14280.1"/>
    <property type="molecule type" value="Genomic_DNA"/>
</dbReference>
<accession>A0A284RZV8</accession>
<dbReference type="Proteomes" id="UP000219338">
    <property type="component" value="Unassembled WGS sequence"/>
</dbReference>
<sequence>MDLRCPVFVEETTLSLFTDVASAFVSLQETALHRQLPCFIPRLLRYLAETFEDNATSNNTPFTTSPLTLYRSNFPKYEAQLGKPTMMIWTVRNRRCRFPQQHVYQLSVLPPYNERFKHHASLYIPSASFHKRIQNTQVHDRFKLSTQPTSTGEVFTKPKVAILDLYS</sequence>
<evidence type="ECO:0000313" key="2">
    <source>
        <dbReference type="Proteomes" id="UP000219338"/>
    </source>
</evidence>
<protein>
    <submittedName>
        <fullName evidence="1">Uncharacterized protein</fullName>
    </submittedName>
</protein>
<reference evidence="2" key="1">
    <citation type="journal article" date="2017" name="Nat. Ecol. Evol.">
        <title>Genome expansion and lineage-specific genetic innovations in the forest pathogenic fungi Armillaria.</title>
        <authorList>
            <person name="Sipos G."/>
            <person name="Prasanna A.N."/>
            <person name="Walter M.C."/>
            <person name="O'Connor E."/>
            <person name="Balint B."/>
            <person name="Krizsan K."/>
            <person name="Kiss B."/>
            <person name="Hess J."/>
            <person name="Varga T."/>
            <person name="Slot J."/>
            <person name="Riley R."/>
            <person name="Boka B."/>
            <person name="Rigling D."/>
            <person name="Barry K."/>
            <person name="Lee J."/>
            <person name="Mihaltcheva S."/>
            <person name="LaButti K."/>
            <person name="Lipzen A."/>
            <person name="Waldron R."/>
            <person name="Moloney N.M."/>
            <person name="Sperisen C."/>
            <person name="Kredics L."/>
            <person name="Vagvoelgyi C."/>
            <person name="Patrignani A."/>
            <person name="Fitzpatrick D."/>
            <person name="Nagy I."/>
            <person name="Doyle S."/>
            <person name="Anderson J.B."/>
            <person name="Grigoriev I.V."/>
            <person name="Gueldener U."/>
            <person name="Muensterkoetter M."/>
            <person name="Nagy L.G."/>
        </authorList>
    </citation>
    <scope>NUCLEOTIDE SEQUENCE [LARGE SCALE GENOMIC DNA]</scope>
    <source>
        <strain evidence="2">C18/9</strain>
    </source>
</reference>
<name>A0A284RZV8_ARMOS</name>
<dbReference type="AlphaFoldDB" id="A0A284RZV8"/>
<proteinExistence type="predicted"/>
<keyword evidence="2" id="KW-1185">Reference proteome</keyword>
<gene>
    <name evidence="1" type="ORF">ARMOST_17736</name>
</gene>
<evidence type="ECO:0000313" key="1">
    <source>
        <dbReference type="EMBL" id="SJL14280.1"/>
    </source>
</evidence>